<keyword evidence="2" id="KW-1185">Reference proteome</keyword>
<dbReference type="EMBL" id="BMAU01021428">
    <property type="protein sequence ID" value="GFY34843.1"/>
    <property type="molecule type" value="Genomic_DNA"/>
</dbReference>
<comment type="caution">
    <text evidence="1">The sequence shown here is derived from an EMBL/GenBank/DDBJ whole genome shotgun (WGS) entry which is preliminary data.</text>
</comment>
<dbReference type="Proteomes" id="UP000887159">
    <property type="component" value="Unassembled WGS sequence"/>
</dbReference>
<reference evidence="1" key="1">
    <citation type="submission" date="2020-08" db="EMBL/GenBank/DDBJ databases">
        <title>Multicomponent nature underlies the extraordinary mechanical properties of spider dragline silk.</title>
        <authorList>
            <person name="Kono N."/>
            <person name="Nakamura H."/>
            <person name="Mori M."/>
            <person name="Yoshida Y."/>
            <person name="Ohtoshi R."/>
            <person name="Malay A.D."/>
            <person name="Moran D.A.P."/>
            <person name="Tomita M."/>
            <person name="Numata K."/>
            <person name="Arakawa K."/>
        </authorList>
    </citation>
    <scope>NUCLEOTIDE SEQUENCE</scope>
</reference>
<evidence type="ECO:0000313" key="2">
    <source>
        <dbReference type="Proteomes" id="UP000887159"/>
    </source>
</evidence>
<accession>A0A8X6WH11</accession>
<name>A0A8X6WH11_TRICX</name>
<gene>
    <name evidence="1" type="ORF">TNCV_845331</name>
</gene>
<dbReference type="AlphaFoldDB" id="A0A8X6WH11"/>
<protein>
    <submittedName>
        <fullName evidence="1">Uncharacterized protein</fullName>
    </submittedName>
</protein>
<organism evidence="1 2">
    <name type="scientific">Trichonephila clavipes</name>
    <name type="common">Golden silk orbweaver</name>
    <name type="synonym">Nephila clavipes</name>
    <dbReference type="NCBI Taxonomy" id="2585209"/>
    <lineage>
        <taxon>Eukaryota</taxon>
        <taxon>Metazoa</taxon>
        <taxon>Ecdysozoa</taxon>
        <taxon>Arthropoda</taxon>
        <taxon>Chelicerata</taxon>
        <taxon>Arachnida</taxon>
        <taxon>Araneae</taxon>
        <taxon>Araneomorphae</taxon>
        <taxon>Entelegynae</taxon>
        <taxon>Araneoidea</taxon>
        <taxon>Nephilidae</taxon>
        <taxon>Trichonephila</taxon>
    </lineage>
</organism>
<proteinExistence type="predicted"/>
<sequence>MRPAHQPLAKYGTNSDHPSVHYLVGRWRLADLEDKAQALDVKCQKCIDLLSNYLRYELEMCMSCIQWLPNPSIRNPLPTTNARRRCAVSSKSPNRHTAIRILHKKPRLVYKDDVVLLQFPPVRCTRVAAFLYAALSWEAEVMAIVVTVHAAENVAALY</sequence>
<evidence type="ECO:0000313" key="1">
    <source>
        <dbReference type="EMBL" id="GFY34843.1"/>
    </source>
</evidence>